<dbReference type="EMBL" id="ADNW02000008">
    <property type="protein sequence ID" value="EGD24652.1"/>
    <property type="molecule type" value="Genomic_DNA"/>
</dbReference>
<feature type="compositionally biased region" description="Basic and acidic residues" evidence="1">
    <location>
        <begin position="120"/>
        <end position="130"/>
    </location>
</feature>
<evidence type="ECO:0000256" key="1">
    <source>
        <dbReference type="SAM" id="MobiDB-lite"/>
    </source>
</evidence>
<gene>
    <name evidence="2" type="ORF">HMPREF0724_11770</name>
</gene>
<dbReference type="HOGENOM" id="CLU_1766551_0_0_11"/>
<feature type="region of interest" description="Disordered" evidence="1">
    <location>
        <begin position="120"/>
        <end position="147"/>
    </location>
</feature>
<evidence type="ECO:0000313" key="2">
    <source>
        <dbReference type="EMBL" id="EGD24652.1"/>
    </source>
</evidence>
<feature type="compositionally biased region" description="Basic residues" evidence="1">
    <location>
        <begin position="135"/>
        <end position="147"/>
    </location>
</feature>
<dbReference type="Proteomes" id="UP000004245">
    <property type="component" value="Unassembled WGS sequence"/>
</dbReference>
<dbReference type="OrthoDB" id="3627888at2"/>
<reference evidence="2" key="1">
    <citation type="submission" date="2011-01" db="EMBL/GenBank/DDBJ databases">
        <authorList>
            <person name="Muzny D."/>
            <person name="Qin X."/>
            <person name="Buhay C."/>
            <person name="Dugan-Rocha S."/>
            <person name="Ding Y."/>
            <person name="Chen G."/>
            <person name="Hawes A."/>
            <person name="Holder M."/>
            <person name="Jhangiani S."/>
            <person name="Johnson A."/>
            <person name="Khan Z."/>
            <person name="Li Z."/>
            <person name="Liu W."/>
            <person name="Liu X."/>
            <person name="Perez L."/>
            <person name="Shen H."/>
            <person name="Wang Q."/>
            <person name="Watt J."/>
            <person name="Xi L."/>
            <person name="Xin Y."/>
            <person name="Zhou J."/>
            <person name="Deng J."/>
            <person name="Jiang H."/>
            <person name="Liu Y."/>
            <person name="Qu J."/>
            <person name="Song X.-Z."/>
            <person name="Zhang L."/>
            <person name="Villasana D."/>
            <person name="Johnson A."/>
            <person name="Liu J."/>
            <person name="Liyanage D."/>
            <person name="Lorensuhewa L."/>
            <person name="Robinson T."/>
            <person name="Song A."/>
            <person name="Song B.-B."/>
            <person name="Dinh H."/>
            <person name="Thornton R."/>
            <person name="Coyle M."/>
            <person name="Francisco L."/>
            <person name="Jackson L."/>
            <person name="Javaid M."/>
            <person name="Korchina V."/>
            <person name="Kovar C."/>
            <person name="Mata R."/>
            <person name="Mathew T."/>
            <person name="Ngo R."/>
            <person name="Nguyen L."/>
            <person name="Nguyen N."/>
            <person name="Okwuonu G."/>
            <person name="Ongeri F."/>
            <person name="Pham C."/>
            <person name="Simmons D."/>
            <person name="Wilczek-Boney K."/>
            <person name="Hale W."/>
            <person name="Jakkamsetti A."/>
            <person name="Pham P."/>
            <person name="Ruth R."/>
            <person name="San Lucas F."/>
            <person name="Warren J."/>
            <person name="Zhang J."/>
            <person name="Zhao Z."/>
            <person name="Zhou C."/>
            <person name="Zhu D."/>
            <person name="Lee S."/>
            <person name="Bess C."/>
            <person name="Blankenburg K."/>
            <person name="Forbes L."/>
            <person name="Fu Q."/>
            <person name="Gubbala S."/>
            <person name="Hirani K."/>
            <person name="Jayaseelan J.C."/>
            <person name="Lara F."/>
            <person name="Munidasa M."/>
            <person name="Palculict T."/>
            <person name="Patil S."/>
            <person name="Pu L.-L."/>
            <person name="Saada N."/>
            <person name="Tang L."/>
            <person name="Weissenberger G."/>
            <person name="Zhu Y."/>
            <person name="Hemphill L."/>
            <person name="Shang Y."/>
            <person name="Youmans B."/>
            <person name="Ayvaz T."/>
            <person name="Ross M."/>
            <person name="Santibanez J."/>
            <person name="Aqrawi P."/>
            <person name="Gross S."/>
            <person name="Joshi V."/>
            <person name="Fowler G."/>
            <person name="Nazareth L."/>
            <person name="Reid J."/>
            <person name="Worley K."/>
            <person name="Petrosino J."/>
            <person name="Highlander S."/>
            <person name="Gibbs R."/>
        </authorList>
    </citation>
    <scope>NUCLEOTIDE SEQUENCE [LARGE SCALE GENOMIC DNA]</scope>
    <source>
        <strain evidence="2">ATCC 33707</strain>
    </source>
</reference>
<protein>
    <recommendedName>
        <fullName evidence="4">Tail assembly chaperone</fullName>
    </recommendedName>
</protein>
<organism evidence="2 3">
    <name type="scientific">Prescottella equi ATCC 33707</name>
    <dbReference type="NCBI Taxonomy" id="525370"/>
    <lineage>
        <taxon>Bacteria</taxon>
        <taxon>Bacillati</taxon>
        <taxon>Actinomycetota</taxon>
        <taxon>Actinomycetes</taxon>
        <taxon>Mycobacteriales</taxon>
        <taxon>Nocardiaceae</taxon>
        <taxon>Prescottella</taxon>
    </lineage>
</organism>
<dbReference type="AlphaFoldDB" id="E9T069"/>
<keyword evidence="3" id="KW-1185">Reference proteome</keyword>
<evidence type="ECO:0008006" key="4">
    <source>
        <dbReference type="Google" id="ProtNLM"/>
    </source>
</evidence>
<dbReference type="RefSeq" id="WP_005513009.1">
    <property type="nucleotide sequence ID" value="NZ_CM001149.1"/>
</dbReference>
<evidence type="ECO:0000313" key="3">
    <source>
        <dbReference type="Proteomes" id="UP000004245"/>
    </source>
</evidence>
<proteinExistence type="predicted"/>
<name>E9T069_RHOHA</name>
<accession>E9T069</accession>
<comment type="caution">
    <text evidence="2">The sequence shown here is derived from an EMBL/GenBank/DDBJ whole genome shotgun (WGS) entry which is preliminary data.</text>
</comment>
<sequence length="147" mass="16967">MTDNVIPENAIDFDAILAKRQEEVGSRDRFPLVFAGQTWWVMDPTLADDTWTEELRDLGYEQDEDGNVIEDDEGNPIELDSVDTVALVEHYLGTKQWEKFREAGGQSSYVLQALKIHLERQSDKDADGRPTQRSRSSRAIRRRSKRR</sequence>